<dbReference type="PROSITE" id="PS50054">
    <property type="entry name" value="TYR_PHOSPHATASE_DUAL"/>
    <property type="match status" value="1"/>
</dbReference>
<evidence type="ECO:0000313" key="6">
    <source>
        <dbReference type="EMBL" id="GJN87474.1"/>
    </source>
</evidence>
<accession>A0AAV5GAL3</accession>
<dbReference type="EMBL" id="BQKY01000001">
    <property type="protein sequence ID" value="GJN87474.1"/>
    <property type="molecule type" value="Genomic_DNA"/>
</dbReference>
<dbReference type="InterPro" id="IPR000387">
    <property type="entry name" value="Tyr_Pase_dom"/>
</dbReference>
<dbReference type="Gene3D" id="3.90.190.10">
    <property type="entry name" value="Protein tyrosine phosphatase superfamily"/>
    <property type="match status" value="2"/>
</dbReference>
<feature type="domain" description="Tyrosine specific protein phosphatases" evidence="5">
    <location>
        <begin position="795"/>
        <end position="871"/>
    </location>
</feature>
<name>A0AAV5GAL3_9BASI</name>
<evidence type="ECO:0000313" key="7">
    <source>
        <dbReference type="Proteomes" id="UP001342314"/>
    </source>
</evidence>
<dbReference type="SUPFAM" id="SSF52799">
    <property type="entry name" value="(Phosphotyrosine protein) phosphatases II"/>
    <property type="match status" value="2"/>
</dbReference>
<dbReference type="PROSITE" id="PS50056">
    <property type="entry name" value="TYR_PHOSPHATASE_2"/>
    <property type="match status" value="1"/>
</dbReference>
<dbReference type="AlphaFoldDB" id="A0AAV5GAL3"/>
<dbReference type="GO" id="GO:0008138">
    <property type="term" value="F:protein tyrosine/serine/threonine phosphatase activity"/>
    <property type="evidence" value="ECO:0007669"/>
    <property type="project" value="TreeGrafter"/>
</dbReference>
<organism evidence="6 7">
    <name type="scientific">Rhodotorula paludigena</name>
    <dbReference type="NCBI Taxonomy" id="86838"/>
    <lineage>
        <taxon>Eukaryota</taxon>
        <taxon>Fungi</taxon>
        <taxon>Dikarya</taxon>
        <taxon>Basidiomycota</taxon>
        <taxon>Pucciniomycotina</taxon>
        <taxon>Microbotryomycetes</taxon>
        <taxon>Sporidiobolales</taxon>
        <taxon>Sporidiobolaceae</taxon>
        <taxon>Rhodotorula</taxon>
    </lineage>
</organism>
<feature type="compositionally biased region" description="Low complexity" evidence="3">
    <location>
        <begin position="197"/>
        <end position="217"/>
    </location>
</feature>
<dbReference type="GO" id="GO:0005634">
    <property type="term" value="C:nucleus"/>
    <property type="evidence" value="ECO:0007669"/>
    <property type="project" value="GOC"/>
</dbReference>
<evidence type="ECO:0000256" key="3">
    <source>
        <dbReference type="SAM" id="MobiDB-lite"/>
    </source>
</evidence>
<dbReference type="Proteomes" id="UP001342314">
    <property type="component" value="Unassembled WGS sequence"/>
</dbReference>
<keyword evidence="7" id="KW-1185">Reference proteome</keyword>
<feature type="region of interest" description="Disordered" evidence="3">
    <location>
        <begin position="197"/>
        <end position="222"/>
    </location>
</feature>
<feature type="compositionally biased region" description="Polar residues" evidence="3">
    <location>
        <begin position="1"/>
        <end position="12"/>
    </location>
</feature>
<feature type="domain" description="Tyrosine-protein phosphatase" evidence="4">
    <location>
        <begin position="706"/>
        <end position="884"/>
    </location>
</feature>
<dbReference type="InterPro" id="IPR000340">
    <property type="entry name" value="Dual-sp_phosphatase_cat-dom"/>
</dbReference>
<dbReference type="PANTHER" id="PTHR47550">
    <property type="entry name" value="DUAL SPECIFICITY PROTEIN PHOSPHATASE PPS1"/>
    <property type="match status" value="1"/>
</dbReference>
<feature type="compositionally biased region" description="Low complexity" evidence="3">
    <location>
        <begin position="48"/>
        <end position="86"/>
    </location>
</feature>
<comment type="caution">
    <text evidence="6">The sequence shown here is derived from an EMBL/GenBank/DDBJ whole genome shotgun (WGS) entry which is preliminary data.</text>
</comment>
<keyword evidence="1" id="KW-0378">Hydrolase</keyword>
<keyword evidence="2" id="KW-0904">Protein phosphatase</keyword>
<feature type="region of interest" description="Disordered" evidence="3">
    <location>
        <begin position="376"/>
        <end position="395"/>
    </location>
</feature>
<feature type="compositionally biased region" description="Low complexity" evidence="3">
    <location>
        <begin position="13"/>
        <end position="37"/>
    </location>
</feature>
<evidence type="ECO:0008006" key="8">
    <source>
        <dbReference type="Google" id="ProtNLM"/>
    </source>
</evidence>
<dbReference type="InterPro" id="IPR016130">
    <property type="entry name" value="Tyr_Pase_AS"/>
</dbReference>
<dbReference type="PANTHER" id="PTHR47550:SF1">
    <property type="entry name" value="DUAL SPECIFICITY PROTEIN PHOSPHATASE PPS1"/>
    <property type="match status" value="1"/>
</dbReference>
<reference evidence="6 7" key="1">
    <citation type="submission" date="2021-12" db="EMBL/GenBank/DDBJ databases">
        <title>High titer production of polyol ester of fatty acids by Rhodotorula paludigena BS15 towards product separation-free biomass refinery.</title>
        <authorList>
            <person name="Mano J."/>
            <person name="Ono H."/>
            <person name="Tanaka T."/>
            <person name="Naito K."/>
            <person name="Sushida H."/>
            <person name="Ike M."/>
            <person name="Tokuyasu K."/>
            <person name="Kitaoka M."/>
        </authorList>
    </citation>
    <scope>NUCLEOTIDE SEQUENCE [LARGE SCALE GENOMIC DNA]</scope>
    <source>
        <strain evidence="6 7">BS15</strain>
    </source>
</reference>
<dbReference type="Pfam" id="PF00782">
    <property type="entry name" value="DSPc"/>
    <property type="match status" value="1"/>
</dbReference>
<gene>
    <name evidence="6" type="ORF">Rhopal_000423-T1</name>
</gene>
<evidence type="ECO:0000256" key="1">
    <source>
        <dbReference type="ARBA" id="ARBA00022801"/>
    </source>
</evidence>
<evidence type="ECO:0000259" key="5">
    <source>
        <dbReference type="PROSITE" id="PS50056"/>
    </source>
</evidence>
<dbReference type="InterPro" id="IPR053239">
    <property type="entry name" value="Dual_spec_PTase"/>
</dbReference>
<evidence type="ECO:0000256" key="2">
    <source>
        <dbReference type="ARBA" id="ARBA00022912"/>
    </source>
</evidence>
<evidence type="ECO:0000259" key="4">
    <source>
        <dbReference type="PROSITE" id="PS50054"/>
    </source>
</evidence>
<dbReference type="SMART" id="SM00195">
    <property type="entry name" value="DSPc"/>
    <property type="match status" value="1"/>
</dbReference>
<dbReference type="InterPro" id="IPR020422">
    <property type="entry name" value="TYR_PHOSPHATASE_DUAL_dom"/>
</dbReference>
<feature type="region of interest" description="Disordered" evidence="3">
    <location>
        <begin position="1"/>
        <end position="86"/>
    </location>
</feature>
<proteinExistence type="predicted"/>
<dbReference type="PROSITE" id="PS00383">
    <property type="entry name" value="TYR_PHOSPHATASE_1"/>
    <property type="match status" value="1"/>
</dbReference>
<dbReference type="GO" id="GO:0033260">
    <property type="term" value="P:nuclear DNA replication"/>
    <property type="evidence" value="ECO:0007669"/>
    <property type="project" value="TreeGrafter"/>
</dbReference>
<dbReference type="CDD" id="cd14494">
    <property type="entry name" value="PTP_DSP_cys"/>
    <property type="match status" value="1"/>
</dbReference>
<protein>
    <recommendedName>
        <fullName evidence="8">Protein-tyrosine-phosphatase</fullName>
    </recommendedName>
</protein>
<sequence length="947" mass="103180">MMPAQPTVQLHPQASRTQRSPAASTSSSSTNSPLAATPFFPALDSLVSPRSPSRAGQPPRRSPSASSPTTPRASSRQQQQQAATPRHGLTGLDAAQFPLYSLASTVPEIRVLTAEEYAVLHEAHSRVKLPETELFPWSHGGADLPYSPAASYFGFEKGKAAPTPSYRGLTTICAPPLPAPHRSSSTRSLLRRGFTSSFSSWSSSSSSNATSASSSRSPSPPAKAIPTCRLVSSFEAHSLLTSDPSTGHALFALPAAETFENVNLRHFRLQAVKYATVSDVVVYGENGIDESVVETASRVREAMDHEFERRGGLGIRYNVYIVADPFTAFEQAHPELVAIDSHGFARNKLDFFNREREEMRVLTEKSEIGENVWLGNTQDVPQSMSRGRPVSSDSTSSLYEDGNPYSFSICIEAHDGAALVDASLLGTADQALGLLEQQGHAFEEVHHLLSPDNEVVEAKTCILRPPVDDIVHLESVSTASAIGRSSQVQAAFIAQLVDLAVWIRDQASPNPLSHGERLPRRVLLHCGDGYTETSLLALAYVMVSRRLSAPEAYLFLQLDAERSFFVYPTDRELVLKIEQRVKVVLEREDDEERQMRRWVAEQRAIATLGPAVAPAQEVKAEGVSELAEFGVVGAASSCGMERSDSGFVDSTEDPTAGQLKSSPAFVAEVGRIEEELELQLGQKREMQLANPDRDAWFFGPTFEGHFPSRILPHLYLGNVNHAQNALMLKALGITHVVSMGETALHPPKAPSGFAAFTSAFRSSSSTPDPSAPTNSLWLEERLGNIAVLDMKNVNDDGIDSIRPCIDEALAFIIKAREAGGKVLVHCKVGVSRSASIVIAYLQQELGLDLPSAYLVVRSRRLNILIQPNLPFFAALHAFEGELLERVEHNARNSHSRNSSTGSDASVYPDLTRDTVDTLGHPGLKRSNRLEWSFLCAQIAHLNERFLC</sequence>
<dbReference type="InterPro" id="IPR029021">
    <property type="entry name" value="Prot-tyrosine_phosphatase-like"/>
</dbReference>